<dbReference type="AlphaFoldDB" id="A0A433N983"/>
<proteinExistence type="predicted"/>
<keyword evidence="2" id="KW-1185">Reference proteome</keyword>
<dbReference type="RefSeq" id="WP_016876904.1">
    <property type="nucleotide sequence ID" value="NZ_AJLN01000063.1"/>
</dbReference>
<accession>A0A433N983</accession>
<sequence length="236" mass="27074">MINYSFYLKIAALTIVSTLSLSCQKSIIRELEQTQATAQQKPRLNLTYGDLVIKEQVDYILIPVGLADKNVDKETYHSYSRSYSGINQYINIIFYSKKDSRTHLLLNKKAIVTRFELLPQKQGKIPPKFWFYQIIDSDTNGDKKLDYQDARIGYLSDLSGKNLQQITPNNTQVMNWAVVQSVDALLIKILKDSDNDKKFTDKDETNFIKVNLAQPDIGTEIVSDEIQQQIKSLILQ</sequence>
<name>A0A433N983_CHLFR</name>
<protein>
    <submittedName>
        <fullName evidence="1">Uncharacterized protein</fullName>
    </submittedName>
</protein>
<evidence type="ECO:0000313" key="1">
    <source>
        <dbReference type="EMBL" id="RUR78313.1"/>
    </source>
</evidence>
<dbReference type="Proteomes" id="UP000268857">
    <property type="component" value="Unassembled WGS sequence"/>
</dbReference>
<gene>
    <name evidence="1" type="ORF">PCC6912_36550</name>
</gene>
<organism evidence="1 2">
    <name type="scientific">Chlorogloeopsis fritschii PCC 6912</name>
    <dbReference type="NCBI Taxonomy" id="211165"/>
    <lineage>
        <taxon>Bacteria</taxon>
        <taxon>Bacillati</taxon>
        <taxon>Cyanobacteriota</taxon>
        <taxon>Cyanophyceae</taxon>
        <taxon>Nostocales</taxon>
        <taxon>Chlorogloeopsidaceae</taxon>
        <taxon>Chlorogloeopsis</taxon>
    </lineage>
</organism>
<reference evidence="1 2" key="1">
    <citation type="journal article" date="2019" name="Genome Biol. Evol.">
        <title>Day and night: Metabolic profiles and evolutionary relationships of six axenic non-marine cyanobacteria.</title>
        <authorList>
            <person name="Will S.E."/>
            <person name="Henke P."/>
            <person name="Boedeker C."/>
            <person name="Huang S."/>
            <person name="Brinkmann H."/>
            <person name="Rohde M."/>
            <person name="Jarek M."/>
            <person name="Friedl T."/>
            <person name="Seufert S."/>
            <person name="Schumacher M."/>
            <person name="Overmann J."/>
            <person name="Neumann-Schaal M."/>
            <person name="Petersen J."/>
        </authorList>
    </citation>
    <scope>NUCLEOTIDE SEQUENCE [LARGE SCALE GENOMIC DNA]</scope>
    <source>
        <strain evidence="1 2">PCC 6912</strain>
    </source>
</reference>
<comment type="caution">
    <text evidence="1">The sequence shown here is derived from an EMBL/GenBank/DDBJ whole genome shotgun (WGS) entry which is preliminary data.</text>
</comment>
<dbReference type="EMBL" id="RSCJ01000015">
    <property type="protein sequence ID" value="RUR78313.1"/>
    <property type="molecule type" value="Genomic_DNA"/>
</dbReference>
<evidence type="ECO:0000313" key="2">
    <source>
        <dbReference type="Proteomes" id="UP000268857"/>
    </source>
</evidence>
<dbReference type="OrthoDB" id="482269at2"/>